<organism evidence="1 2">
    <name type="scientific">Liparis tanakae</name>
    <name type="common">Tanaka's snailfish</name>
    <dbReference type="NCBI Taxonomy" id="230148"/>
    <lineage>
        <taxon>Eukaryota</taxon>
        <taxon>Metazoa</taxon>
        <taxon>Chordata</taxon>
        <taxon>Craniata</taxon>
        <taxon>Vertebrata</taxon>
        <taxon>Euteleostomi</taxon>
        <taxon>Actinopterygii</taxon>
        <taxon>Neopterygii</taxon>
        <taxon>Teleostei</taxon>
        <taxon>Neoteleostei</taxon>
        <taxon>Acanthomorphata</taxon>
        <taxon>Eupercaria</taxon>
        <taxon>Perciformes</taxon>
        <taxon>Cottioidei</taxon>
        <taxon>Cottales</taxon>
        <taxon>Liparidae</taxon>
        <taxon>Liparis</taxon>
    </lineage>
</organism>
<dbReference type="Proteomes" id="UP000314294">
    <property type="component" value="Unassembled WGS sequence"/>
</dbReference>
<evidence type="ECO:0000313" key="1">
    <source>
        <dbReference type="EMBL" id="TNN77094.1"/>
    </source>
</evidence>
<gene>
    <name evidence="1" type="ORF">EYF80_012732</name>
</gene>
<dbReference type="EMBL" id="SRLO01000087">
    <property type="protein sequence ID" value="TNN77094.1"/>
    <property type="molecule type" value="Genomic_DNA"/>
</dbReference>
<reference evidence="1 2" key="1">
    <citation type="submission" date="2019-03" db="EMBL/GenBank/DDBJ databases">
        <title>First draft genome of Liparis tanakae, snailfish: a comprehensive survey of snailfish specific genes.</title>
        <authorList>
            <person name="Kim W."/>
            <person name="Song I."/>
            <person name="Jeong J.-H."/>
            <person name="Kim D."/>
            <person name="Kim S."/>
            <person name="Ryu S."/>
            <person name="Song J.Y."/>
            <person name="Lee S.K."/>
        </authorList>
    </citation>
    <scope>NUCLEOTIDE SEQUENCE [LARGE SCALE GENOMIC DNA]</scope>
    <source>
        <tissue evidence="1">Muscle</tissue>
    </source>
</reference>
<dbReference type="AlphaFoldDB" id="A0A4Z2II17"/>
<name>A0A4Z2II17_9TELE</name>
<keyword evidence="2" id="KW-1185">Reference proteome</keyword>
<accession>A0A4Z2II17</accession>
<evidence type="ECO:0000313" key="2">
    <source>
        <dbReference type="Proteomes" id="UP000314294"/>
    </source>
</evidence>
<sequence>MIRDREKLETRNPRETRKLIAAMEIIADLADLGVISLPFIHLPEPCGGPRFITPEELKPAAFNNSDRKQIGGRQTCYLSAPAECQLTEGKGKLRQLCSFSVDLMSPSLLFGLHRPTTESSPPWKLSGRRSARSGCEPRPAAARCSLLTRRRPPSCLHIFRHTRKLPRYIAMLMKMKAVPAICPPSTRHRLAMMGLTPMVV</sequence>
<protein>
    <submittedName>
        <fullName evidence="1">Uncharacterized protein</fullName>
    </submittedName>
</protein>
<comment type="caution">
    <text evidence="1">The sequence shown here is derived from an EMBL/GenBank/DDBJ whole genome shotgun (WGS) entry which is preliminary data.</text>
</comment>
<proteinExistence type="predicted"/>